<evidence type="ECO:0000313" key="7">
    <source>
        <dbReference type="Proteomes" id="UP000655225"/>
    </source>
</evidence>
<dbReference type="EMBL" id="JABCRI010000022">
    <property type="protein sequence ID" value="KAF8379865.1"/>
    <property type="molecule type" value="Genomic_DNA"/>
</dbReference>
<comment type="subcellular location">
    <subcellularLocation>
        <location evidence="1">Lysosome membrane</location>
    </subcellularLocation>
</comment>
<keyword evidence="4" id="KW-0458">Lysosome</keyword>
<evidence type="ECO:0000256" key="4">
    <source>
        <dbReference type="ARBA" id="ARBA00023228"/>
    </source>
</evidence>
<dbReference type="PANTHER" id="PTHR21146">
    <property type="entry name" value="MEF2B PROTEIN"/>
    <property type="match status" value="1"/>
</dbReference>
<feature type="region of interest" description="Disordered" evidence="5">
    <location>
        <begin position="62"/>
        <end position="82"/>
    </location>
</feature>
<evidence type="ECO:0000256" key="1">
    <source>
        <dbReference type="ARBA" id="ARBA00004656"/>
    </source>
</evidence>
<proteinExistence type="inferred from homology"/>
<sequence length="156" mass="16965">MHLRLIHNTNSGFQMGRSSSRGPAALGHNAVFALHDGESSGSYLATVLKSAKQRAVGLKWHQFDSKQPRQTKGEKLLSSPTPPLSIVSAKSVSASPDIEAEELPLSIQIADEQLDEAATVHGSMSSHVLPSKSENYDEFKADREAKLEEWLEGSRT</sequence>
<keyword evidence="7" id="KW-1185">Reference proteome</keyword>
<evidence type="ECO:0000256" key="5">
    <source>
        <dbReference type="SAM" id="MobiDB-lite"/>
    </source>
</evidence>
<dbReference type="PANTHER" id="PTHR21146:SF0">
    <property type="entry name" value="BLOC-1-RELATED COMPLEX SUBUNIT 8"/>
    <property type="match status" value="1"/>
</dbReference>
<comment type="caution">
    <text evidence="6">The sequence shown here is derived from an EMBL/GenBank/DDBJ whole genome shotgun (WGS) entry which is preliminary data.</text>
</comment>
<dbReference type="AlphaFoldDB" id="A0A834YGK4"/>
<reference evidence="6 7" key="1">
    <citation type="submission" date="2020-04" db="EMBL/GenBank/DDBJ databases">
        <title>Plant Genome Project.</title>
        <authorList>
            <person name="Zhang R.-G."/>
        </authorList>
    </citation>
    <scope>NUCLEOTIDE SEQUENCE [LARGE SCALE GENOMIC DNA]</scope>
    <source>
        <strain evidence="6">YNK0</strain>
        <tissue evidence="6">Leaf</tissue>
    </source>
</reference>
<dbReference type="OrthoDB" id="19830at2759"/>
<protein>
    <submittedName>
        <fullName evidence="6">Uncharacterized protein</fullName>
    </submittedName>
</protein>
<gene>
    <name evidence="6" type="ORF">HHK36_029314</name>
</gene>
<evidence type="ECO:0000256" key="3">
    <source>
        <dbReference type="ARBA" id="ARBA00023136"/>
    </source>
</evidence>
<feature type="compositionally biased region" description="Basic and acidic residues" evidence="5">
    <location>
        <begin position="62"/>
        <end position="75"/>
    </location>
</feature>
<dbReference type="GO" id="GO:0005765">
    <property type="term" value="C:lysosomal membrane"/>
    <property type="evidence" value="ECO:0007669"/>
    <property type="project" value="UniProtKB-SubCell"/>
</dbReference>
<name>A0A834YGK4_TETSI</name>
<evidence type="ECO:0000313" key="6">
    <source>
        <dbReference type="EMBL" id="KAF8379865.1"/>
    </source>
</evidence>
<organism evidence="6 7">
    <name type="scientific">Tetracentron sinense</name>
    <name type="common">Spur-leaf</name>
    <dbReference type="NCBI Taxonomy" id="13715"/>
    <lineage>
        <taxon>Eukaryota</taxon>
        <taxon>Viridiplantae</taxon>
        <taxon>Streptophyta</taxon>
        <taxon>Embryophyta</taxon>
        <taxon>Tracheophyta</taxon>
        <taxon>Spermatophyta</taxon>
        <taxon>Magnoliopsida</taxon>
        <taxon>Trochodendrales</taxon>
        <taxon>Trochodendraceae</taxon>
        <taxon>Tetracentron</taxon>
    </lineage>
</organism>
<keyword evidence="3" id="KW-0472">Membrane</keyword>
<dbReference type="OMA" id="WHQFDSK"/>
<comment type="similarity">
    <text evidence="2">Belongs to the BORCS8 family.</text>
</comment>
<accession>A0A834YGK4</accession>
<dbReference type="Proteomes" id="UP000655225">
    <property type="component" value="Unassembled WGS sequence"/>
</dbReference>
<dbReference type="InterPro" id="IPR019320">
    <property type="entry name" value="BORCS8"/>
</dbReference>
<evidence type="ECO:0000256" key="2">
    <source>
        <dbReference type="ARBA" id="ARBA00010463"/>
    </source>
</evidence>